<sequence length="342" mass="37599">MHPEIAALLGAAPHLVIRRQALAAGMTEREVDRLVRAGAWVAVRRGVYADRTHVAMLTTRSARQRLHDDAVALSTRIEHVRSHDSAAVVWGLAVPLPPVPVTHLTVPVPPGSRSRPQRCRFRHGTKHHLAPYGVADRPTVVDGVPVLGLARTAVDMAREHDLATGVAAVDGALHAGVPRGELTAVTERMHYWPNINRVRQAIDLGDSGAESLGESLARLLVMQLGRGRPQTQFGLARDGRTAFADLRIGRHLFEFDGRLKYHRGFGDGRSAEQVVWDEKVRQDWYCSYQLGMSRLVWADVIGPGTAAALARLEREVAYTEARFGIDISDLAPYVVPRRRPAA</sequence>
<dbReference type="RefSeq" id="WP_186346316.1">
    <property type="nucleotide sequence ID" value="NZ_BMMR01000004.1"/>
</dbReference>
<comment type="caution">
    <text evidence="1">The sequence shown here is derived from an EMBL/GenBank/DDBJ whole genome shotgun (WGS) entry which is preliminary data.</text>
</comment>
<reference evidence="1 2" key="1">
    <citation type="submission" date="2020-08" db="EMBL/GenBank/DDBJ databases">
        <title>novel species in genus Nocardioides.</title>
        <authorList>
            <person name="Zhang G."/>
        </authorList>
    </citation>
    <scope>NUCLEOTIDE SEQUENCE [LARGE SCALE GENOMIC DNA]</scope>
    <source>
        <strain evidence="1 2">SC8A-24</strain>
    </source>
</reference>
<gene>
    <name evidence="1" type="ORF">H7344_12265</name>
</gene>
<organism evidence="1 2">
    <name type="scientific">Nocardioides deserti</name>
    <dbReference type="NCBI Taxonomy" id="1588644"/>
    <lineage>
        <taxon>Bacteria</taxon>
        <taxon>Bacillati</taxon>
        <taxon>Actinomycetota</taxon>
        <taxon>Actinomycetes</taxon>
        <taxon>Propionibacteriales</taxon>
        <taxon>Nocardioidaceae</taxon>
        <taxon>Nocardioides</taxon>
    </lineage>
</organism>
<protein>
    <submittedName>
        <fullName evidence="1">Type IV toxin-antitoxin system AbiEi family antitoxin domain-containing protein</fullName>
    </submittedName>
</protein>
<accession>A0ABR6U9E3</accession>
<evidence type="ECO:0000313" key="2">
    <source>
        <dbReference type="Proteomes" id="UP000604001"/>
    </source>
</evidence>
<proteinExistence type="predicted"/>
<dbReference type="EMBL" id="JACMYC010000006">
    <property type="protein sequence ID" value="MBC2961069.1"/>
    <property type="molecule type" value="Genomic_DNA"/>
</dbReference>
<keyword evidence="2" id="KW-1185">Reference proteome</keyword>
<name>A0ABR6U9E3_9ACTN</name>
<evidence type="ECO:0000313" key="1">
    <source>
        <dbReference type="EMBL" id="MBC2961069.1"/>
    </source>
</evidence>
<dbReference type="Proteomes" id="UP000604001">
    <property type="component" value="Unassembled WGS sequence"/>
</dbReference>